<feature type="compositionally biased region" description="Polar residues" evidence="1">
    <location>
        <begin position="28"/>
        <end position="58"/>
    </location>
</feature>
<keyword evidence="3" id="KW-1185">Reference proteome</keyword>
<feature type="compositionally biased region" description="Basic and acidic residues" evidence="1">
    <location>
        <begin position="1"/>
        <end position="12"/>
    </location>
</feature>
<proteinExistence type="predicted"/>
<protein>
    <submittedName>
        <fullName evidence="2">Uncharacterized protein</fullName>
    </submittedName>
</protein>
<dbReference type="RefSeq" id="WP_114466321.1">
    <property type="nucleotide sequence ID" value="NZ_QPJK01000001.1"/>
</dbReference>
<gene>
    <name evidence="2" type="ORF">DES41_101954</name>
</gene>
<organism evidence="2 3">
    <name type="scientific">Pseudorhodoferax soli</name>
    <dbReference type="NCBI Taxonomy" id="545864"/>
    <lineage>
        <taxon>Bacteria</taxon>
        <taxon>Pseudomonadati</taxon>
        <taxon>Pseudomonadota</taxon>
        <taxon>Betaproteobacteria</taxon>
        <taxon>Burkholderiales</taxon>
        <taxon>Comamonadaceae</taxon>
    </lineage>
</organism>
<evidence type="ECO:0000313" key="3">
    <source>
        <dbReference type="Proteomes" id="UP000252884"/>
    </source>
</evidence>
<reference evidence="2 3" key="1">
    <citation type="submission" date="2018-07" db="EMBL/GenBank/DDBJ databases">
        <title>Genomic Encyclopedia of Type Strains, Phase IV (KMG-IV): sequencing the most valuable type-strain genomes for metagenomic binning, comparative biology and taxonomic classification.</title>
        <authorList>
            <person name="Goeker M."/>
        </authorList>
    </citation>
    <scope>NUCLEOTIDE SEQUENCE [LARGE SCALE GENOMIC DNA]</scope>
    <source>
        <strain evidence="2 3">DSM 21634</strain>
    </source>
</reference>
<dbReference type="OrthoDB" id="9899234at2"/>
<comment type="caution">
    <text evidence="2">The sequence shown here is derived from an EMBL/GenBank/DDBJ whole genome shotgun (WGS) entry which is preliminary data.</text>
</comment>
<dbReference type="Proteomes" id="UP000252884">
    <property type="component" value="Unassembled WGS sequence"/>
</dbReference>
<feature type="compositionally biased region" description="Low complexity" evidence="1">
    <location>
        <begin position="13"/>
        <end position="23"/>
    </location>
</feature>
<evidence type="ECO:0000256" key="1">
    <source>
        <dbReference type="SAM" id="MobiDB-lite"/>
    </source>
</evidence>
<evidence type="ECO:0000313" key="2">
    <source>
        <dbReference type="EMBL" id="RCW76348.1"/>
    </source>
</evidence>
<dbReference type="EMBL" id="QPJK01000001">
    <property type="protein sequence ID" value="RCW76348.1"/>
    <property type="molecule type" value="Genomic_DNA"/>
</dbReference>
<dbReference type="AlphaFoldDB" id="A0A368YA87"/>
<sequence>MTPTDRPQDHPDLQGQPGQPQPGAINPASAQGGQGESQPSMTQVDTTKTAGATATQMDPQGRALGVDGRQEGPDGPPDTAPSESQP</sequence>
<accession>A0A368YA87</accession>
<feature type="region of interest" description="Disordered" evidence="1">
    <location>
        <begin position="1"/>
        <end position="86"/>
    </location>
</feature>
<name>A0A368YA87_9BURK</name>